<reference evidence="2" key="1">
    <citation type="submission" date="2022-11" db="EMBL/GenBank/DDBJ databases">
        <authorList>
            <person name="Petersen C."/>
        </authorList>
    </citation>
    <scope>NUCLEOTIDE SEQUENCE</scope>
    <source>
        <strain evidence="2">IBT 30069</strain>
    </source>
</reference>
<proteinExistence type="predicted"/>
<evidence type="ECO:0000313" key="2">
    <source>
        <dbReference type="EMBL" id="KAJ5115758.1"/>
    </source>
</evidence>
<feature type="compositionally biased region" description="Basic and acidic residues" evidence="1">
    <location>
        <begin position="64"/>
        <end position="77"/>
    </location>
</feature>
<keyword evidence="3" id="KW-1185">Reference proteome</keyword>
<feature type="region of interest" description="Disordered" evidence="1">
    <location>
        <begin position="269"/>
        <end position="341"/>
    </location>
</feature>
<dbReference type="AlphaFoldDB" id="A0A9W9KRL0"/>
<reference evidence="2" key="2">
    <citation type="journal article" date="2023" name="IMA Fungus">
        <title>Comparative genomic study of the Penicillium genus elucidates a diverse pangenome and 15 lateral gene transfer events.</title>
        <authorList>
            <person name="Petersen C."/>
            <person name="Sorensen T."/>
            <person name="Nielsen M.R."/>
            <person name="Sondergaard T.E."/>
            <person name="Sorensen J.L."/>
            <person name="Fitzpatrick D.A."/>
            <person name="Frisvad J.C."/>
            <person name="Nielsen K.L."/>
        </authorList>
    </citation>
    <scope>NUCLEOTIDE SEQUENCE</scope>
    <source>
        <strain evidence="2">IBT 30069</strain>
    </source>
</reference>
<dbReference type="EMBL" id="JAPQKH010000001">
    <property type="protein sequence ID" value="KAJ5115758.1"/>
    <property type="molecule type" value="Genomic_DNA"/>
</dbReference>
<organism evidence="2 3">
    <name type="scientific">Penicillium angulare</name>
    <dbReference type="NCBI Taxonomy" id="116970"/>
    <lineage>
        <taxon>Eukaryota</taxon>
        <taxon>Fungi</taxon>
        <taxon>Dikarya</taxon>
        <taxon>Ascomycota</taxon>
        <taxon>Pezizomycotina</taxon>
        <taxon>Eurotiomycetes</taxon>
        <taxon>Eurotiomycetidae</taxon>
        <taxon>Eurotiales</taxon>
        <taxon>Aspergillaceae</taxon>
        <taxon>Penicillium</taxon>
    </lineage>
</organism>
<feature type="region of interest" description="Disordered" evidence="1">
    <location>
        <begin position="45"/>
        <end position="77"/>
    </location>
</feature>
<sequence length="791" mass="90507">MKAIGAKRRAAEAEREIAARAAEDQRRVDEDQRLRDLDAALVTRGQAQDAVADLQRATDTAQDATRKRQADEDKRLKEENERLEKMAERVNRDSATQTMQRLGFAREAEAQRVANEAERQALADEAERLRAVNAAAVAERQRYNRAVRHLRRVNDAAVAERQRLDRETERLRGVNDAAVAYRQRLDDEAERLEGVNEAAFAERQRLDVEAERQRGENQVLADERQRVQRLADATENQRVANDNERQELAKEAERLAKEAERLRLAKEAAAKEAADKKAADKKAADKKAADKKAADKKAADAFKIVGTTQSSQEPPPFEQFQYPSSHKSSRDLLFGSPSNLPVDLKISKPKLGFIGRMRRADEAARKQRSQMKEKADKEDNEDKEDTPTTFEELKPHLETDYSLLDGNNPTRSELQKRPPKNDLGPDRLDEEEILDADYLSDGWDYREPDLDPEDYDAQIERCDERIRKRKMNWLFESRKRRLTEKKQIRDDAMKEYPDLDWDVVQRIRELETMRKSMKEEDDSASLENVDAIIEAYENKNLSWHPHLVTYWAKGVQRCKPRPFDWNEFELIHDEFDGYSGFWVEAFQGHSGATSFASDISHHVAGIGNYLFPIDVSLRLDSTRFPLSFQFVDDTGASVMSLFHGDIEKLRHFSKRDDEKNPPPGPRNIGRINTTLANGYQVNCPVVAVRPNIIADNSWRWLAGNAFSDWPRVPCMIFPDVSLARGARRLLGPWLRTYLYTATAPSGTYEMWVSNARSELGKVLPTINLDTFKPNPPIPGSLRATITFPKSP</sequence>
<evidence type="ECO:0000313" key="3">
    <source>
        <dbReference type="Proteomes" id="UP001149165"/>
    </source>
</evidence>
<feature type="region of interest" description="Disordered" evidence="1">
    <location>
        <begin position="355"/>
        <end position="427"/>
    </location>
</feature>
<protein>
    <submittedName>
        <fullName evidence="2">Uncharacterized protein</fullName>
    </submittedName>
</protein>
<feature type="compositionally biased region" description="Basic and acidic residues" evidence="1">
    <location>
        <begin position="358"/>
        <end position="377"/>
    </location>
</feature>
<dbReference type="Proteomes" id="UP001149165">
    <property type="component" value="Unassembled WGS sequence"/>
</dbReference>
<dbReference type="OrthoDB" id="4363173at2759"/>
<gene>
    <name evidence="2" type="ORF">N7456_000106</name>
</gene>
<accession>A0A9W9KRL0</accession>
<feature type="compositionally biased region" description="Basic and acidic residues" evidence="1">
    <location>
        <begin position="413"/>
        <end position="427"/>
    </location>
</feature>
<evidence type="ECO:0000256" key="1">
    <source>
        <dbReference type="SAM" id="MobiDB-lite"/>
    </source>
</evidence>
<name>A0A9W9KRL0_9EURO</name>
<comment type="caution">
    <text evidence="2">The sequence shown here is derived from an EMBL/GenBank/DDBJ whole genome shotgun (WGS) entry which is preliminary data.</text>
</comment>
<feature type="compositionally biased region" description="Basic and acidic residues" evidence="1">
    <location>
        <begin position="269"/>
        <end position="300"/>
    </location>
</feature>